<dbReference type="PANTHER" id="PTHR30204:SF98">
    <property type="entry name" value="HTH-TYPE TRANSCRIPTIONAL REGULATOR ADHR"/>
    <property type="match status" value="1"/>
</dbReference>
<dbReference type="EMBL" id="CP093366">
    <property type="protein sequence ID" value="UQS82662.1"/>
    <property type="molecule type" value="Genomic_DNA"/>
</dbReference>
<keyword evidence="1" id="KW-0238">DNA-binding</keyword>
<dbReference type="InterPro" id="IPR009061">
    <property type="entry name" value="DNA-bd_dom_put_sf"/>
</dbReference>
<dbReference type="InterPro" id="IPR047057">
    <property type="entry name" value="MerR_fam"/>
</dbReference>
<organism evidence="3 4">
    <name type="scientific">Bombilactobacillus folatiphilus</name>
    <dbReference type="NCBI Taxonomy" id="2923362"/>
    <lineage>
        <taxon>Bacteria</taxon>
        <taxon>Bacillati</taxon>
        <taxon>Bacillota</taxon>
        <taxon>Bacilli</taxon>
        <taxon>Lactobacillales</taxon>
        <taxon>Lactobacillaceae</taxon>
        <taxon>Bombilactobacillus</taxon>
    </lineage>
</organism>
<evidence type="ECO:0000256" key="1">
    <source>
        <dbReference type="ARBA" id="ARBA00023125"/>
    </source>
</evidence>
<dbReference type="PROSITE" id="PS50937">
    <property type="entry name" value="HTH_MERR_2"/>
    <property type="match status" value="1"/>
</dbReference>
<dbReference type="RefSeq" id="WP_249514940.1">
    <property type="nucleotide sequence ID" value="NZ_CP093366.1"/>
</dbReference>
<dbReference type="PROSITE" id="PS00552">
    <property type="entry name" value="HTH_MERR_1"/>
    <property type="match status" value="1"/>
</dbReference>
<protein>
    <submittedName>
        <fullName evidence="3">MerR family transcriptional regulator</fullName>
    </submittedName>
</protein>
<dbReference type="Proteomes" id="UP000831495">
    <property type="component" value="Chromosome"/>
</dbReference>
<evidence type="ECO:0000313" key="4">
    <source>
        <dbReference type="Proteomes" id="UP000831495"/>
    </source>
</evidence>
<dbReference type="SUPFAM" id="SSF46955">
    <property type="entry name" value="Putative DNA-binding domain"/>
    <property type="match status" value="1"/>
</dbReference>
<sequence>MTTYEIGTFSQKTGLSESTLRYYEKEQLIQPQRHANGHRYYTDKDADWLKFLDHLKGTGMSIKDLKIYINWRAQGDQTIPQRLALLKQTKAEFLKNLEDIQHHLQILNDKINWYEAKQAGIISDQEQFAQYLQKLGHQE</sequence>
<dbReference type="SMART" id="SM00422">
    <property type="entry name" value="HTH_MERR"/>
    <property type="match status" value="1"/>
</dbReference>
<dbReference type="PANTHER" id="PTHR30204">
    <property type="entry name" value="REDOX-CYCLING DRUG-SENSING TRANSCRIPTIONAL ACTIVATOR SOXR"/>
    <property type="match status" value="1"/>
</dbReference>
<dbReference type="InterPro" id="IPR000551">
    <property type="entry name" value="MerR-type_HTH_dom"/>
</dbReference>
<accession>A0ABY4PBM7</accession>
<dbReference type="CDD" id="cd01109">
    <property type="entry name" value="HTH_YyaN"/>
    <property type="match status" value="1"/>
</dbReference>
<proteinExistence type="predicted"/>
<dbReference type="Pfam" id="PF13411">
    <property type="entry name" value="MerR_1"/>
    <property type="match status" value="1"/>
</dbReference>
<name>A0ABY4PBM7_9LACO</name>
<gene>
    <name evidence="3" type="ORF">MOO45_03180</name>
</gene>
<evidence type="ECO:0000259" key="2">
    <source>
        <dbReference type="PROSITE" id="PS50937"/>
    </source>
</evidence>
<feature type="domain" description="HTH merR-type" evidence="2">
    <location>
        <begin position="3"/>
        <end position="71"/>
    </location>
</feature>
<dbReference type="Gene3D" id="1.10.1660.10">
    <property type="match status" value="1"/>
</dbReference>
<reference evidence="3" key="1">
    <citation type="journal article" date="2022" name="Int. J. Syst. Evol. Microbiol.">
        <title>Apilactobacillus apisilvae sp. nov., Nicolia spurrieriana gen. nov. sp. nov., Bombilactobacillus folatiphilus sp. nov. and Bombilactobacillus thymidiniphilus sp. nov., four new lactic acid bacterial isolates from stingless bees Tetragonula carbonaria and Austroplebeia australis.</title>
        <authorList>
            <person name="Oliphant S.A."/>
            <person name="Watson-Haigh N.S."/>
            <person name="Sumby K.M."/>
            <person name="Gardner J."/>
            <person name="Groom S."/>
            <person name="Jiranek V."/>
        </authorList>
    </citation>
    <scope>NUCLEOTIDE SEQUENCE</scope>
    <source>
        <strain evidence="3">SG4_D2</strain>
    </source>
</reference>
<evidence type="ECO:0000313" key="3">
    <source>
        <dbReference type="EMBL" id="UQS82662.1"/>
    </source>
</evidence>
<keyword evidence="4" id="KW-1185">Reference proteome</keyword>